<sequence>GFGYDPVFQPDGYACSMAELRPEEKNAISHRGNALKILKEELRNYYADK</sequence>
<evidence type="ECO:0000313" key="3">
    <source>
        <dbReference type="EMBL" id="EKC54254.1"/>
    </source>
</evidence>
<dbReference type="AlphaFoldDB" id="K1SFR7"/>
<dbReference type="InterPro" id="IPR002637">
    <property type="entry name" value="RdgB/HAM1"/>
</dbReference>
<dbReference type="GO" id="GO:0005829">
    <property type="term" value="C:cytosol"/>
    <property type="evidence" value="ECO:0007669"/>
    <property type="project" value="TreeGrafter"/>
</dbReference>
<dbReference type="InterPro" id="IPR029001">
    <property type="entry name" value="ITPase-like_fam"/>
</dbReference>
<organism evidence="3">
    <name type="scientific">human gut metagenome</name>
    <dbReference type="NCBI Taxonomy" id="408170"/>
    <lineage>
        <taxon>unclassified sequences</taxon>
        <taxon>metagenomes</taxon>
        <taxon>organismal metagenomes</taxon>
    </lineage>
</organism>
<evidence type="ECO:0000256" key="1">
    <source>
        <dbReference type="ARBA" id="ARBA00008023"/>
    </source>
</evidence>
<protein>
    <submittedName>
        <fullName evidence="3">Ham1-like protein</fullName>
        <ecNumber evidence="3">3.6.1.-</ecNumber>
    </submittedName>
</protein>
<comment type="caution">
    <text evidence="3">The sequence shown here is derived from an EMBL/GenBank/DDBJ whole genome shotgun (WGS) entry which is preliminary data.</text>
</comment>
<dbReference type="GO" id="GO:0047429">
    <property type="term" value="F:nucleoside triphosphate diphosphatase activity"/>
    <property type="evidence" value="ECO:0007669"/>
    <property type="project" value="InterPro"/>
</dbReference>
<dbReference type="EMBL" id="AJWY01010895">
    <property type="protein sequence ID" value="EKC54254.1"/>
    <property type="molecule type" value="Genomic_DNA"/>
</dbReference>
<name>K1SFR7_9ZZZZ</name>
<accession>K1SFR7</accession>
<keyword evidence="2 3" id="KW-0378">Hydrolase</keyword>
<reference evidence="3" key="1">
    <citation type="journal article" date="2013" name="Environ. Microbiol.">
        <title>Microbiota from the distal guts of lean and obese adolescents exhibit partial functional redundancy besides clear differences in community structure.</title>
        <authorList>
            <person name="Ferrer M."/>
            <person name="Ruiz A."/>
            <person name="Lanza F."/>
            <person name="Haange S.B."/>
            <person name="Oberbach A."/>
            <person name="Till H."/>
            <person name="Bargiela R."/>
            <person name="Campoy C."/>
            <person name="Segura M.T."/>
            <person name="Richter M."/>
            <person name="von Bergen M."/>
            <person name="Seifert J."/>
            <person name="Suarez A."/>
        </authorList>
    </citation>
    <scope>NUCLEOTIDE SEQUENCE</scope>
</reference>
<gene>
    <name evidence="3" type="ORF">LEA_15946</name>
</gene>
<dbReference type="PANTHER" id="PTHR11067">
    <property type="entry name" value="INOSINE TRIPHOSPHATE PYROPHOSPHATASE/HAM1 PROTEIN"/>
    <property type="match status" value="1"/>
</dbReference>
<evidence type="ECO:0000256" key="2">
    <source>
        <dbReference type="ARBA" id="ARBA00022801"/>
    </source>
</evidence>
<dbReference type="GO" id="GO:0009143">
    <property type="term" value="P:nucleoside triphosphate catabolic process"/>
    <property type="evidence" value="ECO:0007669"/>
    <property type="project" value="InterPro"/>
</dbReference>
<comment type="similarity">
    <text evidence="1">Belongs to the HAM1 NTPase family.</text>
</comment>
<feature type="non-terminal residue" evidence="3">
    <location>
        <position position="1"/>
    </location>
</feature>
<dbReference type="Pfam" id="PF01725">
    <property type="entry name" value="Ham1p_like"/>
    <property type="match status" value="1"/>
</dbReference>
<dbReference type="EC" id="3.6.1.-" evidence="3"/>
<dbReference type="PANTHER" id="PTHR11067:SF9">
    <property type="entry name" value="INOSINE TRIPHOSPHATE PYROPHOSPHATASE"/>
    <property type="match status" value="1"/>
</dbReference>
<dbReference type="Gene3D" id="3.90.950.10">
    <property type="match status" value="1"/>
</dbReference>
<dbReference type="SUPFAM" id="SSF52972">
    <property type="entry name" value="ITPase-like"/>
    <property type="match status" value="1"/>
</dbReference>
<proteinExistence type="inferred from homology"/>